<evidence type="ECO:0000313" key="4">
    <source>
        <dbReference type="Proteomes" id="UP000618733"/>
    </source>
</evidence>
<dbReference type="EMBL" id="JAEHOI010000006">
    <property type="protein sequence ID" value="MBK0421886.1"/>
    <property type="molecule type" value="Genomic_DNA"/>
</dbReference>
<sequence>MTNGAGAGTGSSSGFGSAFDVAVVGAGIVGLGVAYAAVQRGLSVVVVERRTRIAGASIRNFGHLCIGAQTGTARRYGDAAREKWLALSRDAGFWLRESGTLVAARHADELALLEAAAADGGIRMLDAAEFTAAAPVAPGTVVGGAKIAPDLQTNPREAGEKIAAHLARLGVEFRVRTAATGLVPGDAATGTSPTLLTSRGPIFAGRVVLAVNHDIDELAPELAERAGVERCALDMLRVQAALSRPLDAPLLTGWSLIRYGRFAGLPEAATVRARLHGERPDLAAIDLNQMYTQLPDGSLLLGDTHATETTASPFQAEDGQQAIIDEACRLFGFTAPRVIERWQGVYAKSPEEFLLESLADGIVAASVTTGIGMTTGLGFAEHALETALAGNRPNRARRHEQQPH</sequence>
<dbReference type="InterPro" id="IPR036188">
    <property type="entry name" value="FAD/NAD-bd_sf"/>
</dbReference>
<protein>
    <submittedName>
        <fullName evidence="3">TIGR03364 family FAD-dependent oxidoreductase</fullName>
    </submittedName>
</protein>
<keyword evidence="4" id="KW-1185">Reference proteome</keyword>
<keyword evidence="1" id="KW-0560">Oxidoreductase</keyword>
<dbReference type="Pfam" id="PF01266">
    <property type="entry name" value="DAO"/>
    <property type="match status" value="1"/>
</dbReference>
<dbReference type="InterPro" id="IPR017741">
    <property type="entry name" value="FAD-dependent_OxRdtase_HpnW"/>
</dbReference>
<dbReference type="GO" id="GO:0005737">
    <property type="term" value="C:cytoplasm"/>
    <property type="evidence" value="ECO:0007669"/>
    <property type="project" value="TreeGrafter"/>
</dbReference>
<evidence type="ECO:0000256" key="1">
    <source>
        <dbReference type="ARBA" id="ARBA00023002"/>
    </source>
</evidence>
<name>A0A934QC19_9MICO</name>
<gene>
    <name evidence="3" type="ORF">JD292_07340</name>
</gene>
<evidence type="ECO:0000259" key="2">
    <source>
        <dbReference type="Pfam" id="PF01266"/>
    </source>
</evidence>
<dbReference type="PANTHER" id="PTHR13847">
    <property type="entry name" value="SARCOSINE DEHYDROGENASE-RELATED"/>
    <property type="match status" value="1"/>
</dbReference>
<accession>A0A934QC19</accession>
<organism evidence="3 4">
    <name type="scientific">Leucobacter edaphi</name>
    <dbReference type="NCBI Taxonomy" id="2796472"/>
    <lineage>
        <taxon>Bacteria</taxon>
        <taxon>Bacillati</taxon>
        <taxon>Actinomycetota</taxon>
        <taxon>Actinomycetes</taxon>
        <taxon>Micrococcales</taxon>
        <taxon>Microbacteriaceae</taxon>
        <taxon>Leucobacter</taxon>
    </lineage>
</organism>
<dbReference type="InterPro" id="IPR006076">
    <property type="entry name" value="FAD-dep_OxRdtase"/>
</dbReference>
<dbReference type="SUPFAM" id="SSF51905">
    <property type="entry name" value="FAD/NAD(P)-binding domain"/>
    <property type="match status" value="1"/>
</dbReference>
<dbReference type="AlphaFoldDB" id="A0A934QC19"/>
<dbReference type="Gene3D" id="3.30.9.10">
    <property type="entry name" value="D-Amino Acid Oxidase, subunit A, domain 2"/>
    <property type="match status" value="1"/>
</dbReference>
<dbReference type="Gene3D" id="3.50.50.60">
    <property type="entry name" value="FAD/NAD(P)-binding domain"/>
    <property type="match status" value="1"/>
</dbReference>
<dbReference type="NCBIfam" id="TIGR03364">
    <property type="entry name" value="HpnW_proposed"/>
    <property type="match status" value="1"/>
</dbReference>
<dbReference type="GO" id="GO:0016491">
    <property type="term" value="F:oxidoreductase activity"/>
    <property type="evidence" value="ECO:0007669"/>
    <property type="project" value="UniProtKB-KW"/>
</dbReference>
<dbReference type="Proteomes" id="UP000618733">
    <property type="component" value="Unassembled WGS sequence"/>
</dbReference>
<feature type="domain" description="FAD dependent oxidoreductase" evidence="2">
    <location>
        <begin position="20"/>
        <end position="383"/>
    </location>
</feature>
<comment type="caution">
    <text evidence="3">The sequence shown here is derived from an EMBL/GenBank/DDBJ whole genome shotgun (WGS) entry which is preliminary data.</text>
</comment>
<reference evidence="3" key="1">
    <citation type="submission" date="2020-12" db="EMBL/GenBank/DDBJ databases">
        <title>Leucobacter sp. CAS2, isolated from Chromium sludge.</title>
        <authorList>
            <person name="Xu Z."/>
        </authorList>
    </citation>
    <scope>NUCLEOTIDE SEQUENCE</scope>
    <source>
        <strain evidence="3">CSA2</strain>
    </source>
</reference>
<evidence type="ECO:0000313" key="3">
    <source>
        <dbReference type="EMBL" id="MBK0421886.1"/>
    </source>
</evidence>
<dbReference type="PANTHER" id="PTHR13847:SF287">
    <property type="entry name" value="FAD-DEPENDENT OXIDOREDUCTASE DOMAIN-CONTAINING PROTEIN 1"/>
    <property type="match status" value="1"/>
</dbReference>
<proteinExistence type="predicted"/>